<evidence type="ECO:0000313" key="2">
    <source>
        <dbReference type="EMBL" id="OSJ35479.1"/>
    </source>
</evidence>
<proteinExistence type="predicted"/>
<evidence type="ECO:0000313" key="4">
    <source>
        <dbReference type="Proteomes" id="UP000193884"/>
    </source>
</evidence>
<evidence type="ECO:0000313" key="1">
    <source>
        <dbReference type="EMBL" id="OSJ18591.1"/>
    </source>
</evidence>
<organism evidence="1 3">
    <name type="scientific">Bradyrhizobium canariense</name>
    <dbReference type="NCBI Taxonomy" id="255045"/>
    <lineage>
        <taxon>Bacteria</taxon>
        <taxon>Pseudomonadati</taxon>
        <taxon>Pseudomonadota</taxon>
        <taxon>Alphaproteobacteria</taxon>
        <taxon>Hyphomicrobiales</taxon>
        <taxon>Nitrobacteraceae</taxon>
        <taxon>Bradyrhizobium</taxon>
    </lineage>
</organism>
<accession>A0A1X3G6R5</accession>
<reference evidence="3 4" key="1">
    <citation type="submission" date="2017-03" db="EMBL/GenBank/DDBJ databases">
        <title>Whole genome sequences of fourteen strains of Bradyrhizobium canariense and one strain of Bradyrhizobium japonicum isolated from Lupinus (Papilionoideae: Genisteae) species in Algeria.</title>
        <authorList>
            <person name="Crovadore J."/>
            <person name="Chekireb D."/>
            <person name="Brachmann A."/>
            <person name="Chablais R."/>
            <person name="Cochard B."/>
            <person name="Lefort F."/>
        </authorList>
    </citation>
    <scope>NUCLEOTIDE SEQUENCE [LARGE SCALE GENOMIC DNA]</scope>
    <source>
        <strain evidence="1 3">UBMA195</strain>
        <strain evidence="2 4">UBMAN05</strain>
    </source>
</reference>
<comment type="caution">
    <text evidence="1">The sequence shown here is derived from an EMBL/GenBank/DDBJ whole genome shotgun (WGS) entry which is preliminary data.</text>
</comment>
<sequence>MTQVTRLNVEQDEAFTFSRRVALSKESVKMLAQIWRWCQPQSIRHWFGQRRTLRKAELP</sequence>
<dbReference type="EMBL" id="NAFK01000108">
    <property type="protein sequence ID" value="OSJ35479.1"/>
    <property type="molecule type" value="Genomic_DNA"/>
</dbReference>
<keyword evidence="4" id="KW-1185">Reference proteome</keyword>
<evidence type="ECO:0000313" key="3">
    <source>
        <dbReference type="Proteomes" id="UP000193553"/>
    </source>
</evidence>
<name>A0A1X3G6R5_9BRAD</name>
<gene>
    <name evidence="2" type="ORF">BST63_01845</name>
    <name evidence="1" type="ORF">BSZ18_01985</name>
</gene>
<dbReference type="Proteomes" id="UP000193884">
    <property type="component" value="Unassembled WGS sequence"/>
</dbReference>
<dbReference type="EMBL" id="NAFI01000127">
    <property type="protein sequence ID" value="OSJ18591.1"/>
    <property type="molecule type" value="Genomic_DNA"/>
</dbReference>
<dbReference type="RefSeq" id="WP_085357351.1">
    <property type="nucleotide sequence ID" value="NZ_NAFJ01000087.1"/>
</dbReference>
<protein>
    <submittedName>
        <fullName evidence="1">Uncharacterized protein</fullName>
    </submittedName>
</protein>
<dbReference type="Proteomes" id="UP000193553">
    <property type="component" value="Unassembled WGS sequence"/>
</dbReference>
<dbReference type="AlphaFoldDB" id="A0A1X3G6R5"/>